<keyword evidence="9" id="KW-1185">Reference proteome</keyword>
<feature type="compositionally biased region" description="Low complexity" evidence="4">
    <location>
        <begin position="1"/>
        <end position="52"/>
    </location>
</feature>
<comment type="subcellular location">
    <subcellularLocation>
        <location evidence="1">Cytoplasm</location>
        <location evidence="1">Cytoskeleton</location>
    </subcellularLocation>
</comment>
<feature type="compositionally biased region" description="Basic and acidic residues" evidence="4">
    <location>
        <begin position="180"/>
        <end position="189"/>
    </location>
</feature>
<reference evidence="6" key="1">
    <citation type="submission" date="2022-10" db="EMBL/GenBank/DDBJ databases">
        <authorList>
            <person name="Chen Y."/>
            <person name="Dougan E. K."/>
            <person name="Chan C."/>
            <person name="Rhodes N."/>
            <person name="Thang M."/>
        </authorList>
    </citation>
    <scope>NUCLEOTIDE SEQUENCE</scope>
</reference>
<dbReference type="EMBL" id="CAMXCT010004602">
    <property type="protein sequence ID" value="CAI4009706.1"/>
    <property type="molecule type" value="Genomic_DNA"/>
</dbReference>
<feature type="compositionally biased region" description="Low complexity" evidence="4">
    <location>
        <begin position="198"/>
        <end position="212"/>
    </location>
</feature>
<dbReference type="AlphaFoldDB" id="A0A9P1DHH0"/>
<dbReference type="GO" id="GO:0005856">
    <property type="term" value="C:cytoskeleton"/>
    <property type="evidence" value="ECO:0007669"/>
    <property type="project" value="UniProtKB-SubCell"/>
</dbReference>
<organism evidence="6">
    <name type="scientific">Cladocopium goreaui</name>
    <dbReference type="NCBI Taxonomy" id="2562237"/>
    <lineage>
        <taxon>Eukaryota</taxon>
        <taxon>Sar</taxon>
        <taxon>Alveolata</taxon>
        <taxon>Dinophyceae</taxon>
        <taxon>Suessiales</taxon>
        <taxon>Symbiodiniaceae</taxon>
        <taxon>Cladocopium</taxon>
    </lineage>
</organism>
<evidence type="ECO:0000313" key="6">
    <source>
        <dbReference type="EMBL" id="CAI4009706.1"/>
    </source>
</evidence>
<accession>A0A9P1DHH0</accession>
<keyword evidence="3" id="KW-0206">Cytoskeleton</keyword>
<evidence type="ECO:0000256" key="1">
    <source>
        <dbReference type="ARBA" id="ARBA00004245"/>
    </source>
</evidence>
<evidence type="ECO:0000313" key="8">
    <source>
        <dbReference type="EMBL" id="CAL4797018.1"/>
    </source>
</evidence>
<gene>
    <name evidence="6" type="ORF">C1SCF055_LOCUS35045</name>
</gene>
<dbReference type="EMBL" id="CAMXCT030004602">
    <property type="protein sequence ID" value="CAL4797018.1"/>
    <property type="molecule type" value="Genomic_DNA"/>
</dbReference>
<name>A0A9P1DHH0_9DINO</name>
<proteinExistence type="predicted"/>
<evidence type="ECO:0000256" key="4">
    <source>
        <dbReference type="SAM" id="MobiDB-lite"/>
    </source>
</evidence>
<dbReference type="GO" id="GO:0008017">
    <property type="term" value="F:microtubule binding"/>
    <property type="evidence" value="ECO:0007669"/>
    <property type="project" value="InterPro"/>
</dbReference>
<evidence type="ECO:0000259" key="5">
    <source>
        <dbReference type="PROSITE" id="PS51460"/>
    </source>
</evidence>
<evidence type="ECO:0000313" key="7">
    <source>
        <dbReference type="EMBL" id="CAL1163081.1"/>
    </source>
</evidence>
<dbReference type="InterPro" id="IPR036534">
    <property type="entry name" value="GAR_dom_sf"/>
</dbReference>
<reference evidence="7" key="2">
    <citation type="submission" date="2024-04" db="EMBL/GenBank/DDBJ databases">
        <authorList>
            <person name="Chen Y."/>
            <person name="Shah S."/>
            <person name="Dougan E. K."/>
            <person name="Thang M."/>
            <person name="Chan C."/>
        </authorList>
    </citation>
    <scope>NUCLEOTIDE SEQUENCE [LARGE SCALE GENOMIC DNA]</scope>
</reference>
<feature type="region of interest" description="Disordered" evidence="4">
    <location>
        <begin position="180"/>
        <end position="212"/>
    </location>
</feature>
<comment type="caution">
    <text evidence="6">The sequence shown here is derived from an EMBL/GenBank/DDBJ whole genome shotgun (WGS) entry which is preliminary data.</text>
</comment>
<protein>
    <submittedName>
        <fullName evidence="8">GAR domain-containing protein</fullName>
    </submittedName>
</protein>
<dbReference type="Proteomes" id="UP001152797">
    <property type="component" value="Unassembled WGS sequence"/>
</dbReference>
<sequence>MAPSSPSKSKQPSLRHSSSWSPPKQKSNPPSPSRRSGGSQSGKASGNGSSSSFKPHPPVTGMDEVDEMWRSLLQRFPQYPHWCLVKEKRCVYRMGSQSGKKVVCRVSPGGLQVRVGGGWMAALPFLERYGPVHMGPRCGEDPQFFHCTNVDLPASMERLLVPTKSWAQRIGIRKTPDLREQRRLQEPMEARQSWSRCAPPSATAATSGAMAPGPYAAPVPDLPVPQAMEAMPETEKQVLQPLVPWPGDKRNTTAHHPRCEPGM</sequence>
<keyword evidence="2" id="KW-0963">Cytoplasm</keyword>
<dbReference type="SUPFAM" id="SSF143575">
    <property type="entry name" value="GAS2 domain-like"/>
    <property type="match status" value="1"/>
</dbReference>
<dbReference type="InterPro" id="IPR003108">
    <property type="entry name" value="GAR_dom"/>
</dbReference>
<feature type="domain" description="GAR" evidence="5">
    <location>
        <begin position="56"/>
        <end position="133"/>
    </location>
</feature>
<dbReference type="PROSITE" id="PS51460">
    <property type="entry name" value="GAR"/>
    <property type="match status" value="1"/>
</dbReference>
<evidence type="ECO:0000256" key="2">
    <source>
        <dbReference type="ARBA" id="ARBA00022490"/>
    </source>
</evidence>
<feature type="region of interest" description="Disordered" evidence="4">
    <location>
        <begin position="243"/>
        <end position="263"/>
    </location>
</feature>
<evidence type="ECO:0000256" key="3">
    <source>
        <dbReference type="ARBA" id="ARBA00023212"/>
    </source>
</evidence>
<feature type="region of interest" description="Disordered" evidence="4">
    <location>
        <begin position="1"/>
        <end position="62"/>
    </location>
</feature>
<dbReference type="OrthoDB" id="435363at2759"/>
<dbReference type="EMBL" id="CAMXCT020004602">
    <property type="protein sequence ID" value="CAL1163081.1"/>
    <property type="molecule type" value="Genomic_DNA"/>
</dbReference>
<dbReference type="Pfam" id="PF02187">
    <property type="entry name" value="GAS2"/>
    <property type="match status" value="1"/>
</dbReference>
<evidence type="ECO:0000313" key="9">
    <source>
        <dbReference type="Proteomes" id="UP001152797"/>
    </source>
</evidence>
<dbReference type="Gene3D" id="3.30.920.20">
    <property type="entry name" value="Gas2-like domain"/>
    <property type="match status" value="1"/>
</dbReference>